<protein>
    <submittedName>
        <fullName evidence="1">Uncharacterized protein</fullName>
    </submittedName>
</protein>
<proteinExistence type="predicted"/>
<accession>A0A498GZQ3</accession>
<name>A0A498GZQ3_9EURY</name>
<evidence type="ECO:0000313" key="2">
    <source>
        <dbReference type="Proteomes" id="UP000290932"/>
    </source>
</evidence>
<reference evidence="1 2" key="1">
    <citation type="journal article" date="2015" name="Int. J. Syst. Evol. Microbiol.">
        <title>Methanoculleus taiwanensis sp. nov., a methanogen isolated from deep marine sediment at the deformation front area near Taiwan.</title>
        <authorList>
            <person name="Weng C.Y."/>
            <person name="Chen S.C."/>
            <person name="Lai M.C."/>
            <person name="Wu S.Y."/>
            <person name="Lin S."/>
            <person name="Yang T.F."/>
            <person name="Chen P.C."/>
        </authorList>
    </citation>
    <scope>NUCLEOTIDE SEQUENCE [LARGE SCALE GENOMIC DNA]</scope>
    <source>
        <strain evidence="1 2">CYW4</strain>
    </source>
</reference>
<gene>
    <name evidence="1" type="ORF">ABH15_04930</name>
</gene>
<organism evidence="1 2">
    <name type="scientific">Methanoculleus taiwanensis</name>
    <dbReference type="NCBI Taxonomy" id="1550565"/>
    <lineage>
        <taxon>Archaea</taxon>
        <taxon>Methanobacteriati</taxon>
        <taxon>Methanobacteriota</taxon>
        <taxon>Stenosarchaea group</taxon>
        <taxon>Methanomicrobia</taxon>
        <taxon>Methanomicrobiales</taxon>
        <taxon>Methanomicrobiaceae</taxon>
        <taxon>Methanoculleus</taxon>
    </lineage>
</organism>
<keyword evidence="2" id="KW-1185">Reference proteome</keyword>
<dbReference type="RefSeq" id="WP_128693282.1">
    <property type="nucleotide sequence ID" value="NZ_LHQS01000002.1"/>
</dbReference>
<sequence length="61" mass="7299">MVTLRLLAMDDVSFHSWTCCNASGDVWVFFKEKHLFPEFLKHFYSMWGEDREAMPSSENFF</sequence>
<dbReference type="Proteomes" id="UP000290932">
    <property type="component" value="Unassembled WGS sequence"/>
</dbReference>
<evidence type="ECO:0000313" key="1">
    <source>
        <dbReference type="EMBL" id="RXE55607.1"/>
    </source>
</evidence>
<dbReference type="AlphaFoldDB" id="A0A498GZQ3"/>
<dbReference type="OrthoDB" id="104506at2157"/>
<dbReference type="EMBL" id="LHQS01000002">
    <property type="protein sequence ID" value="RXE55607.1"/>
    <property type="molecule type" value="Genomic_DNA"/>
</dbReference>
<comment type="caution">
    <text evidence="1">The sequence shown here is derived from an EMBL/GenBank/DDBJ whole genome shotgun (WGS) entry which is preliminary data.</text>
</comment>